<dbReference type="PANTHER" id="PTHR47181:SF2">
    <property type="entry name" value="BRCA1 C TERMINUS DOMAIN CONTAINING PROTEIN, EXPRESSED"/>
    <property type="match status" value="1"/>
</dbReference>
<dbReference type="Gene3D" id="3.40.50.10190">
    <property type="entry name" value="BRCT domain"/>
    <property type="match status" value="3"/>
</dbReference>
<feature type="compositionally biased region" description="Basic residues" evidence="5">
    <location>
        <begin position="789"/>
        <end position="799"/>
    </location>
</feature>
<feature type="compositionally biased region" description="Basic residues" evidence="5">
    <location>
        <begin position="1177"/>
        <end position="1196"/>
    </location>
</feature>
<dbReference type="PROSITE" id="PS50016">
    <property type="entry name" value="ZF_PHD_2"/>
    <property type="match status" value="1"/>
</dbReference>
<gene>
    <name evidence="8" type="ORF">CBR_g29774</name>
</gene>
<dbReference type="PROSITE" id="PS50172">
    <property type="entry name" value="BRCT"/>
    <property type="match status" value="2"/>
</dbReference>
<evidence type="ECO:0000256" key="4">
    <source>
        <dbReference type="PROSITE-ProRule" id="PRU00146"/>
    </source>
</evidence>
<dbReference type="InterPro" id="IPR019787">
    <property type="entry name" value="Znf_PHD-finger"/>
</dbReference>
<feature type="compositionally biased region" description="Polar residues" evidence="5">
    <location>
        <begin position="249"/>
        <end position="259"/>
    </location>
</feature>
<feature type="compositionally biased region" description="Basic and acidic residues" evidence="5">
    <location>
        <begin position="1161"/>
        <end position="1176"/>
    </location>
</feature>
<evidence type="ECO:0000256" key="2">
    <source>
        <dbReference type="ARBA" id="ARBA00022771"/>
    </source>
</evidence>
<dbReference type="Pfam" id="PF00533">
    <property type="entry name" value="BRCT"/>
    <property type="match status" value="2"/>
</dbReference>
<organism evidence="8 9">
    <name type="scientific">Chara braunii</name>
    <name type="common">Braun's stonewort</name>
    <dbReference type="NCBI Taxonomy" id="69332"/>
    <lineage>
        <taxon>Eukaryota</taxon>
        <taxon>Viridiplantae</taxon>
        <taxon>Streptophyta</taxon>
        <taxon>Charophyceae</taxon>
        <taxon>Charales</taxon>
        <taxon>Characeae</taxon>
        <taxon>Chara</taxon>
    </lineage>
</organism>
<dbReference type="InterPro" id="IPR001965">
    <property type="entry name" value="Znf_PHD"/>
</dbReference>
<feature type="compositionally biased region" description="Acidic residues" evidence="5">
    <location>
        <begin position="916"/>
        <end position="925"/>
    </location>
</feature>
<keyword evidence="2 4" id="KW-0863">Zinc-finger</keyword>
<feature type="compositionally biased region" description="Gly residues" evidence="5">
    <location>
        <begin position="763"/>
        <end position="785"/>
    </location>
</feature>
<feature type="region of interest" description="Disordered" evidence="5">
    <location>
        <begin position="945"/>
        <end position="1096"/>
    </location>
</feature>
<dbReference type="Pfam" id="PF00628">
    <property type="entry name" value="PHD"/>
    <property type="match status" value="1"/>
</dbReference>
<feature type="compositionally biased region" description="Basic and acidic residues" evidence="5">
    <location>
        <begin position="438"/>
        <end position="447"/>
    </location>
</feature>
<dbReference type="InterPro" id="IPR001357">
    <property type="entry name" value="BRCT_dom"/>
</dbReference>
<dbReference type="OMA" id="CISTDYL"/>
<dbReference type="EMBL" id="BFEA01000323">
    <property type="protein sequence ID" value="GBG79625.1"/>
    <property type="molecule type" value="Genomic_DNA"/>
</dbReference>
<evidence type="ECO:0000256" key="3">
    <source>
        <dbReference type="ARBA" id="ARBA00022833"/>
    </source>
</evidence>
<feature type="compositionally biased region" description="Basic and acidic residues" evidence="5">
    <location>
        <begin position="1066"/>
        <end position="1091"/>
    </location>
</feature>
<dbReference type="Gramene" id="GBG79625">
    <property type="protein sequence ID" value="GBG79625"/>
    <property type="gene ID" value="CBR_g29774"/>
</dbReference>
<evidence type="ECO:0000313" key="8">
    <source>
        <dbReference type="EMBL" id="GBG79625.1"/>
    </source>
</evidence>
<dbReference type="PANTHER" id="PTHR47181">
    <property type="entry name" value="BRCA1 C TERMINUS DOMAIN CONTAINING PROTEIN, EXPRESSED"/>
    <property type="match status" value="1"/>
</dbReference>
<dbReference type="SMART" id="SM00249">
    <property type="entry name" value="PHD"/>
    <property type="match status" value="1"/>
</dbReference>
<feature type="domain" description="BRCT" evidence="7">
    <location>
        <begin position="98"/>
        <end position="166"/>
    </location>
</feature>
<evidence type="ECO:0000259" key="7">
    <source>
        <dbReference type="PROSITE" id="PS50172"/>
    </source>
</evidence>
<feature type="compositionally biased region" description="Basic and acidic residues" evidence="5">
    <location>
        <begin position="1008"/>
        <end position="1020"/>
    </location>
</feature>
<dbReference type="InterPro" id="IPR011011">
    <property type="entry name" value="Znf_FYVE_PHD"/>
</dbReference>
<dbReference type="InterPro" id="IPR013083">
    <property type="entry name" value="Znf_RING/FYVE/PHD"/>
</dbReference>
<dbReference type="Proteomes" id="UP000265515">
    <property type="component" value="Unassembled WGS sequence"/>
</dbReference>
<dbReference type="SUPFAM" id="SSF57903">
    <property type="entry name" value="FYVE/PHD zinc finger"/>
    <property type="match status" value="1"/>
</dbReference>
<feature type="compositionally biased region" description="Polar residues" evidence="5">
    <location>
        <begin position="805"/>
        <end position="817"/>
    </location>
</feature>
<reference evidence="8 9" key="1">
    <citation type="journal article" date="2018" name="Cell">
        <title>The Chara Genome: Secondary Complexity and Implications for Plant Terrestrialization.</title>
        <authorList>
            <person name="Nishiyama T."/>
            <person name="Sakayama H."/>
            <person name="Vries J.D."/>
            <person name="Buschmann H."/>
            <person name="Saint-Marcoux D."/>
            <person name="Ullrich K.K."/>
            <person name="Haas F.B."/>
            <person name="Vanderstraeten L."/>
            <person name="Becker D."/>
            <person name="Lang D."/>
            <person name="Vosolsobe S."/>
            <person name="Rombauts S."/>
            <person name="Wilhelmsson P.K.I."/>
            <person name="Janitza P."/>
            <person name="Kern R."/>
            <person name="Heyl A."/>
            <person name="Rumpler F."/>
            <person name="Villalobos L.I.A.C."/>
            <person name="Clay J.M."/>
            <person name="Skokan R."/>
            <person name="Toyoda A."/>
            <person name="Suzuki Y."/>
            <person name="Kagoshima H."/>
            <person name="Schijlen E."/>
            <person name="Tajeshwar N."/>
            <person name="Catarino B."/>
            <person name="Hetherington A.J."/>
            <person name="Saltykova A."/>
            <person name="Bonnot C."/>
            <person name="Breuninger H."/>
            <person name="Symeonidi A."/>
            <person name="Radhakrishnan G.V."/>
            <person name="Van Nieuwerburgh F."/>
            <person name="Deforce D."/>
            <person name="Chang C."/>
            <person name="Karol K.G."/>
            <person name="Hedrich R."/>
            <person name="Ulvskov P."/>
            <person name="Glockner G."/>
            <person name="Delwiche C.F."/>
            <person name="Petrasek J."/>
            <person name="Van de Peer Y."/>
            <person name="Friml J."/>
            <person name="Beilby M."/>
            <person name="Dolan L."/>
            <person name="Kohara Y."/>
            <person name="Sugano S."/>
            <person name="Fujiyama A."/>
            <person name="Delaux P.-M."/>
            <person name="Quint M."/>
            <person name="TheiBen G."/>
            <person name="Hagemann M."/>
            <person name="Harholt J."/>
            <person name="Dunand C."/>
            <person name="Zachgo S."/>
            <person name="Langdale J."/>
            <person name="Maumus F."/>
            <person name="Straeten D.V.D."/>
            <person name="Gould S.B."/>
            <person name="Rensing S.A."/>
        </authorList>
    </citation>
    <scope>NUCLEOTIDE SEQUENCE [LARGE SCALE GENOMIC DNA]</scope>
    <source>
        <strain evidence="8 9">S276</strain>
    </source>
</reference>
<protein>
    <recommendedName>
        <fullName evidence="10">BRCT domain-containing protein</fullName>
    </recommendedName>
</protein>
<feature type="domain" description="PHD-type" evidence="6">
    <location>
        <begin position="1527"/>
        <end position="1583"/>
    </location>
</feature>
<feature type="region of interest" description="Disordered" evidence="5">
    <location>
        <begin position="179"/>
        <end position="342"/>
    </location>
</feature>
<dbReference type="Pfam" id="PF12738">
    <property type="entry name" value="PTCB-BRCT"/>
    <property type="match status" value="1"/>
</dbReference>
<feature type="compositionally biased region" description="Basic residues" evidence="5">
    <location>
        <begin position="945"/>
        <end position="958"/>
    </location>
</feature>
<dbReference type="InterPro" id="IPR036420">
    <property type="entry name" value="BRCT_dom_sf"/>
</dbReference>
<dbReference type="Gene3D" id="3.30.40.10">
    <property type="entry name" value="Zinc/RING finger domain, C3HC4 (zinc finger)"/>
    <property type="match status" value="1"/>
</dbReference>
<keyword evidence="3" id="KW-0862">Zinc</keyword>
<sequence length="1589" mass="169045">MTETGCYSATKLENDGGRLLDSATTPQVLHFRPGSGTWVAWVRASVVSSGCAQWVRAQKLLMASQFARSPITVITTILLSYKVLYRPVPDVNGIPGAETLAVCLTGYEKPARIEIEETVKLIGAGFTKHLSKDNTHLICYKFEGKKYEMAIRLRLHVVNHLWLEDSGIEAEQLGTGKLPGAAAKNPVGPAVGPVSSATVGKQSDGRDPSSRMPMVDTPTSKRPGHLSPLKERNRIDFPSLQPDKLGQNEHVTGSRSTGYRNDIKDRRMQSPTQQLNGPDDAARRFLGDGLGSPDSARKTVGDGLASPDAARKIEGSGARDAANPSSLSKQGDIDQSAGTASKVSATVCLSSANPAAESLWAGPDVDETWANDNVKSPGGNVVITYVKRGSRRSTQKGGPPVDPDKQLSRQKTVKDIAVETGEAEGGISATVAGTERTPILDRRKNVEIDLDDEDTQPDDDDSVQRLWMERHGGAVGKNNEADSSEVNSGDGGGPARKEEGREEGVDVTVSDEQMLKAGVGTADVEENVEKQAVSASECGTEVVGGDIAKQAVTKRSTRQGTPTGAVKKGETEGGPVGVKNSETVPSVTERRKDAPTAERKSIELRRSDIDSPTINTSLLEDDQAAGQKSGRRRSSAGRMCHATVAGRKSPSALEDNGPLRSTGGAKPQVEENDGETRRAVDDSGDLSDKSGTGKGKDSIVSVDGKQGSSGQKRRMDDDRQEVDLQSDDAGDEVKADVGSPATENRKRLKGDKANDGSRRRSGGRGSGGRGSVKGSGRGSGRGTGGRAQSKGRGRGRGRGGRTVDASPTVQEPETPNLLSRGREVAEALLQASSVPGNGGKDDASLAYVSSGEDAGKDASPEASPAEKGGSKRTERGQKLLPVKRNLETKEPTQGSRNLRAKVGTKMDIGEGKGESDTDGVSEDDDKDWLSRVMTGVKNAADAATKAHRAGGALRKKKAADKLVSGAPTQDGEEGVGGSGKAIEEDPSREVIGVEDGDHDDGSYVPDNQSKKRDGRGKAENRPGGGQGRGRGRGKGKGREERGRLEKLGDNDLSSLKKPLSKTGRQGKKDDGSGIVISEDRQNDAVDGRGVDADNSARIPANAVSGLSDADEKNPGVSAVACAGDIESEVDEANEENGIHDRIKRKVREEIEARVNIRRNMKDGLKAEEPVSKEKAPKAKGKGVQKKVRGRGGGRGKMKGELGSSAEQAESLEGDGSRSTNAKRLQDTRGGSGEGEAHDESVGPVVAKVGENGGGVKRSMKACVSKANNVTAVKCFALTGDYGEKEQAKAIIKRLKGKLCGEKHTWKDSATHLILQAPKRTEKVFAAVAGGRWLLQPSYLLSSLEAGSFVDESKHEWSEESTDADDVIDLRAPRKWREQRETTGCGAFHGLKVVFYGAEGFTKPPMDTLKRAIHAGGGHVSAVKPPYTRFLSKGIDFAIVKEGVDRDDDYVEQFLEKGVACVTPEFFLDFVLKPSAPREQHILYSTEDCVKAVLKRQRARIDAATYVSQLPPSQHECEDSDQSANLDVLACEVCGKADKEDKMVLCGDDLGKRGCGIGTHIFCMTPPLKRVPDEDWFCNKCKSPYDWTSL</sequence>
<feature type="compositionally biased region" description="Acidic residues" evidence="5">
    <location>
        <begin position="448"/>
        <end position="461"/>
    </location>
</feature>
<feature type="compositionally biased region" description="Basic and acidic residues" evidence="5">
    <location>
        <begin position="1036"/>
        <end position="1049"/>
    </location>
</feature>
<evidence type="ECO:0008006" key="10">
    <source>
        <dbReference type="Google" id="ProtNLM"/>
    </source>
</evidence>
<feature type="region of interest" description="Disordered" evidence="5">
    <location>
        <begin position="1161"/>
        <end position="1247"/>
    </location>
</feature>
<keyword evidence="1" id="KW-0479">Metal-binding</keyword>
<dbReference type="SUPFAM" id="SSF52113">
    <property type="entry name" value="BRCT domain"/>
    <property type="match status" value="2"/>
</dbReference>
<dbReference type="STRING" id="69332.A0A388LBC4"/>
<feature type="compositionally biased region" description="Basic and acidic residues" evidence="5">
    <location>
        <begin position="495"/>
        <end position="504"/>
    </location>
</feature>
<keyword evidence="9" id="KW-1185">Reference proteome</keyword>
<feature type="compositionally biased region" description="Basic and acidic residues" evidence="5">
    <location>
        <begin position="402"/>
        <end position="417"/>
    </location>
</feature>
<dbReference type="CDD" id="cd17738">
    <property type="entry name" value="BRCT_TopBP1_rpt7"/>
    <property type="match status" value="1"/>
</dbReference>
<name>A0A388LBC4_CHABU</name>
<comment type="caution">
    <text evidence="8">The sequence shown here is derived from an EMBL/GenBank/DDBJ whole genome shotgun (WGS) entry which is preliminary data.</text>
</comment>
<dbReference type="InterPro" id="IPR044254">
    <property type="entry name" value="At4g02110-like"/>
</dbReference>
<feature type="compositionally biased region" description="Basic and acidic residues" evidence="5">
    <location>
        <begin position="588"/>
        <end position="609"/>
    </location>
</feature>
<evidence type="ECO:0000313" key="9">
    <source>
        <dbReference type="Proteomes" id="UP000265515"/>
    </source>
</evidence>
<proteinExistence type="predicted"/>
<evidence type="ECO:0000259" key="6">
    <source>
        <dbReference type="PROSITE" id="PS50016"/>
    </source>
</evidence>
<accession>A0A388LBC4</accession>
<feature type="domain" description="BRCT" evidence="7">
    <location>
        <begin position="1387"/>
        <end position="1483"/>
    </location>
</feature>
<feature type="region of interest" description="Disordered" evidence="5">
    <location>
        <begin position="550"/>
        <end position="925"/>
    </location>
</feature>
<dbReference type="GO" id="GO:0008270">
    <property type="term" value="F:zinc ion binding"/>
    <property type="evidence" value="ECO:0007669"/>
    <property type="project" value="UniProtKB-KW"/>
</dbReference>
<feature type="region of interest" description="Disordered" evidence="5">
    <location>
        <begin position="389"/>
        <end position="511"/>
    </location>
</feature>
<dbReference type="OrthoDB" id="1935339at2759"/>
<feature type="compositionally biased region" description="Basic and acidic residues" evidence="5">
    <location>
        <begin position="868"/>
        <end position="877"/>
    </location>
</feature>
<dbReference type="SMART" id="SM00292">
    <property type="entry name" value="BRCT"/>
    <property type="match status" value="3"/>
</dbReference>
<evidence type="ECO:0000256" key="1">
    <source>
        <dbReference type="ARBA" id="ARBA00022723"/>
    </source>
</evidence>
<feature type="compositionally biased region" description="Acidic residues" evidence="5">
    <location>
        <begin position="718"/>
        <end position="730"/>
    </location>
</feature>
<evidence type="ECO:0000256" key="5">
    <source>
        <dbReference type="SAM" id="MobiDB-lite"/>
    </source>
</evidence>